<sequence length="63" mass="6868">MTISICAGYTAGQLGLRPLPAHTRLLPNQIRRSRRLYSSGGSRHVGMIADLFHGVRGFGLTEC</sequence>
<dbReference type="Proteomes" id="UP000594263">
    <property type="component" value="Unplaced"/>
</dbReference>
<name>A0A7N0TJ71_KALFE</name>
<evidence type="ECO:0000313" key="2">
    <source>
        <dbReference type="Proteomes" id="UP000594263"/>
    </source>
</evidence>
<keyword evidence="2" id="KW-1185">Reference proteome</keyword>
<evidence type="ECO:0000313" key="1">
    <source>
        <dbReference type="EnsemblPlants" id="Kaladp0039s0146.1.v1.1.CDS.1"/>
    </source>
</evidence>
<dbReference type="AlphaFoldDB" id="A0A7N0TJ71"/>
<organism evidence="1 2">
    <name type="scientific">Kalanchoe fedtschenkoi</name>
    <name type="common">Lavender scallops</name>
    <name type="synonym">South American air plant</name>
    <dbReference type="NCBI Taxonomy" id="63787"/>
    <lineage>
        <taxon>Eukaryota</taxon>
        <taxon>Viridiplantae</taxon>
        <taxon>Streptophyta</taxon>
        <taxon>Embryophyta</taxon>
        <taxon>Tracheophyta</taxon>
        <taxon>Spermatophyta</taxon>
        <taxon>Magnoliopsida</taxon>
        <taxon>eudicotyledons</taxon>
        <taxon>Gunneridae</taxon>
        <taxon>Pentapetalae</taxon>
        <taxon>Saxifragales</taxon>
        <taxon>Crassulaceae</taxon>
        <taxon>Kalanchoe</taxon>
    </lineage>
</organism>
<reference evidence="1" key="1">
    <citation type="submission" date="2021-01" db="UniProtKB">
        <authorList>
            <consortium name="EnsemblPlants"/>
        </authorList>
    </citation>
    <scope>IDENTIFICATION</scope>
</reference>
<accession>A0A7N0TJ71</accession>
<protein>
    <submittedName>
        <fullName evidence="1">Uncharacterized protein</fullName>
    </submittedName>
</protein>
<dbReference type="Gramene" id="Kaladp0039s0146.1.v1.1">
    <property type="protein sequence ID" value="Kaladp0039s0146.1.v1.1.CDS.1"/>
    <property type="gene ID" value="Kaladp0039s0146.v1.1"/>
</dbReference>
<dbReference type="EnsemblPlants" id="Kaladp0039s0146.1.v1.1">
    <property type="protein sequence ID" value="Kaladp0039s0146.1.v1.1.CDS.1"/>
    <property type="gene ID" value="Kaladp0039s0146.v1.1"/>
</dbReference>
<proteinExistence type="predicted"/>